<organism evidence="1 2">
    <name type="scientific">Clonorchis sinensis</name>
    <name type="common">Chinese liver fluke</name>
    <dbReference type="NCBI Taxonomy" id="79923"/>
    <lineage>
        <taxon>Eukaryota</taxon>
        <taxon>Metazoa</taxon>
        <taxon>Spiralia</taxon>
        <taxon>Lophotrochozoa</taxon>
        <taxon>Platyhelminthes</taxon>
        <taxon>Trematoda</taxon>
        <taxon>Digenea</taxon>
        <taxon>Opisthorchiida</taxon>
        <taxon>Opisthorchiata</taxon>
        <taxon>Opisthorchiidae</taxon>
        <taxon>Clonorchis</taxon>
    </lineage>
</organism>
<gene>
    <name evidence="1" type="ORF">CSKR_105871</name>
</gene>
<feature type="non-terminal residue" evidence="1">
    <location>
        <position position="330"/>
    </location>
</feature>
<accession>A0A8T1N1I8</accession>
<comment type="caution">
    <text evidence="1">The sequence shown here is derived from an EMBL/GenBank/DDBJ whole genome shotgun (WGS) entry which is preliminary data.</text>
</comment>
<reference evidence="1 2" key="1">
    <citation type="journal article" date="2018" name="Biotechnol. Adv.">
        <title>Improved genomic resources and new bioinformatic workflow for the carcinogenic parasite Clonorchis sinensis: Biotechnological implications.</title>
        <authorList>
            <person name="Wang D."/>
            <person name="Korhonen P.K."/>
            <person name="Gasser R.B."/>
            <person name="Young N.D."/>
        </authorList>
    </citation>
    <scope>NUCLEOTIDE SEQUENCE [LARGE SCALE GENOMIC DNA]</scope>
    <source>
        <strain evidence="1">Cs-k2</strain>
    </source>
</reference>
<dbReference type="EMBL" id="NIRI02000005">
    <property type="protein sequence ID" value="KAG5454932.1"/>
    <property type="molecule type" value="Genomic_DNA"/>
</dbReference>
<dbReference type="AlphaFoldDB" id="A0A8T1N1I8"/>
<dbReference type="OrthoDB" id="10383550at2759"/>
<evidence type="ECO:0000313" key="2">
    <source>
        <dbReference type="Proteomes" id="UP000286415"/>
    </source>
</evidence>
<dbReference type="Proteomes" id="UP000286415">
    <property type="component" value="Unassembled WGS sequence"/>
</dbReference>
<reference evidence="1 2" key="2">
    <citation type="journal article" date="2021" name="Genomics">
        <title>High-quality reference genome for Clonorchis sinensis.</title>
        <authorList>
            <person name="Young N.D."/>
            <person name="Stroehlein A.J."/>
            <person name="Kinkar L."/>
            <person name="Wang T."/>
            <person name="Sohn W.M."/>
            <person name="Chang B.C.H."/>
            <person name="Kaur P."/>
            <person name="Weisz D."/>
            <person name="Dudchenko O."/>
            <person name="Aiden E.L."/>
            <person name="Korhonen P.K."/>
            <person name="Gasser R.B."/>
        </authorList>
    </citation>
    <scope>NUCLEOTIDE SEQUENCE [LARGE SCALE GENOMIC DNA]</scope>
    <source>
        <strain evidence="1">Cs-k2</strain>
    </source>
</reference>
<keyword evidence="2" id="KW-1185">Reference proteome</keyword>
<evidence type="ECO:0000313" key="1">
    <source>
        <dbReference type="EMBL" id="KAG5454932.1"/>
    </source>
</evidence>
<protein>
    <submittedName>
        <fullName evidence="1">Uncharacterized protein</fullName>
    </submittedName>
</protein>
<name>A0A8T1N1I8_CLOSI</name>
<proteinExistence type="predicted"/>
<sequence length="330" mass="36101">MGVHMSGTERLEPIEAKSMVGVVILELYAKQMENLAQLLANTQLEKCPAHRSNPQLSKVIKSLSDFKTTGQSSISKQVPKLARGQWKIYLQPISENIQKLDTWIKAAPESPCLNEHVLEVFAVKSADIVGGLLASTKLLKKLTDTLGGSDASTDYRSGFFTEYQTYLLELADTLEKVKNDETVICAVISEDGAPAYSKIVEAVISFLTKSHPAIIAQEKNIVTGFLASSSVALNALINGADTNAKSALSKAMTLKEKCTDPELKESHFSAIILNNAHLWTYGNLMSRLYGEHTLLSKAKPDPLAPVAINLERAWQEVNSKTKSVLQHCTM</sequence>